<proteinExistence type="predicted"/>
<keyword evidence="2" id="KW-1185">Reference proteome</keyword>
<gene>
    <name evidence="1" type="ORF">M406DRAFT_264434</name>
</gene>
<name>A0A9P4XYG8_CRYP1</name>
<dbReference type="RefSeq" id="XP_040773834.1">
    <property type="nucleotide sequence ID" value="XM_040917662.1"/>
</dbReference>
<organism evidence="1 2">
    <name type="scientific">Cryphonectria parasitica (strain ATCC 38755 / EP155)</name>
    <dbReference type="NCBI Taxonomy" id="660469"/>
    <lineage>
        <taxon>Eukaryota</taxon>
        <taxon>Fungi</taxon>
        <taxon>Dikarya</taxon>
        <taxon>Ascomycota</taxon>
        <taxon>Pezizomycotina</taxon>
        <taxon>Sordariomycetes</taxon>
        <taxon>Sordariomycetidae</taxon>
        <taxon>Diaporthales</taxon>
        <taxon>Cryphonectriaceae</taxon>
        <taxon>Cryphonectria-Endothia species complex</taxon>
        <taxon>Cryphonectria</taxon>
    </lineage>
</organism>
<reference evidence="1" key="1">
    <citation type="journal article" date="2020" name="Phytopathology">
        <title>Genome sequence of the chestnut blight fungus Cryphonectria parasitica EP155: A fundamental resource for an archetypical invasive plant pathogen.</title>
        <authorList>
            <person name="Crouch J.A."/>
            <person name="Dawe A."/>
            <person name="Aerts A."/>
            <person name="Barry K."/>
            <person name="Churchill A.C.L."/>
            <person name="Grimwood J."/>
            <person name="Hillman B."/>
            <person name="Milgroom M.G."/>
            <person name="Pangilinan J."/>
            <person name="Smith M."/>
            <person name="Salamov A."/>
            <person name="Schmutz J."/>
            <person name="Yadav J."/>
            <person name="Grigoriev I.V."/>
            <person name="Nuss D."/>
        </authorList>
    </citation>
    <scope>NUCLEOTIDE SEQUENCE</scope>
    <source>
        <strain evidence="1">EP155</strain>
    </source>
</reference>
<dbReference type="AlphaFoldDB" id="A0A9P4XYG8"/>
<comment type="caution">
    <text evidence="1">The sequence shown here is derived from an EMBL/GenBank/DDBJ whole genome shotgun (WGS) entry which is preliminary data.</text>
</comment>
<dbReference type="GeneID" id="63834791"/>
<dbReference type="Proteomes" id="UP000803844">
    <property type="component" value="Unassembled WGS sequence"/>
</dbReference>
<accession>A0A9P4XYG8</accession>
<evidence type="ECO:0000313" key="2">
    <source>
        <dbReference type="Proteomes" id="UP000803844"/>
    </source>
</evidence>
<protein>
    <submittedName>
        <fullName evidence="1">Uncharacterized protein</fullName>
    </submittedName>
</protein>
<dbReference type="OrthoDB" id="3946086at2759"/>
<sequence>MKGFKAYNLLMPVTCKTSKRTLLIPGHSTYSAKQWGAVLGRQLLLSDWACSRAIISDCDAKFTSDY</sequence>
<dbReference type="EMBL" id="MU032350">
    <property type="protein sequence ID" value="KAF3762855.1"/>
    <property type="molecule type" value="Genomic_DNA"/>
</dbReference>
<evidence type="ECO:0000313" key="1">
    <source>
        <dbReference type="EMBL" id="KAF3762855.1"/>
    </source>
</evidence>